<dbReference type="Proteomes" id="UP001139035">
    <property type="component" value="Unassembled WGS sequence"/>
</dbReference>
<reference evidence="2" key="1">
    <citation type="submission" date="2022-01" db="EMBL/GenBank/DDBJ databases">
        <title>Jiella avicenniae sp. nov., a novel endophytic bacterium isolated from bark of Avicennia marina.</title>
        <authorList>
            <person name="Tuo L."/>
        </authorList>
    </citation>
    <scope>NUCLEOTIDE SEQUENCE</scope>
    <source>
        <strain evidence="2">CBK1P-4</strain>
    </source>
</reference>
<dbReference type="InterPro" id="IPR037171">
    <property type="entry name" value="NagB/RpiA_transferase-like"/>
</dbReference>
<gene>
    <name evidence="2" type="ORF">LZD57_02155</name>
</gene>
<protein>
    <submittedName>
        <fullName evidence="2">Lactate utilization protein</fullName>
    </submittedName>
</protein>
<dbReference type="AlphaFoldDB" id="A0A9X1NXL1"/>
<dbReference type="InterPro" id="IPR003741">
    <property type="entry name" value="LUD_dom"/>
</dbReference>
<proteinExistence type="predicted"/>
<organism evidence="2 3">
    <name type="scientific">Jiella avicenniae</name>
    <dbReference type="NCBI Taxonomy" id="2907202"/>
    <lineage>
        <taxon>Bacteria</taxon>
        <taxon>Pseudomonadati</taxon>
        <taxon>Pseudomonadota</taxon>
        <taxon>Alphaproteobacteria</taxon>
        <taxon>Hyphomicrobiales</taxon>
        <taxon>Aurantimonadaceae</taxon>
        <taxon>Jiella</taxon>
    </lineage>
</organism>
<feature type="domain" description="LUD" evidence="1">
    <location>
        <begin position="127"/>
        <end position="224"/>
    </location>
</feature>
<evidence type="ECO:0000259" key="1">
    <source>
        <dbReference type="Pfam" id="PF02589"/>
    </source>
</evidence>
<evidence type="ECO:0000313" key="3">
    <source>
        <dbReference type="Proteomes" id="UP001139035"/>
    </source>
</evidence>
<dbReference type="RefSeq" id="WP_233717483.1">
    <property type="nucleotide sequence ID" value="NZ_JAJUWU010000002.1"/>
</dbReference>
<dbReference type="Pfam" id="PF02589">
    <property type="entry name" value="LUD_dom"/>
    <property type="match status" value="1"/>
</dbReference>
<keyword evidence="3" id="KW-1185">Reference proteome</keyword>
<evidence type="ECO:0000313" key="2">
    <source>
        <dbReference type="EMBL" id="MCE7026783.1"/>
    </source>
</evidence>
<dbReference type="Gene3D" id="3.40.50.10420">
    <property type="entry name" value="NagB/RpiA/CoA transferase-like"/>
    <property type="match status" value="1"/>
</dbReference>
<dbReference type="PANTHER" id="PTHR43682">
    <property type="entry name" value="LACTATE UTILIZATION PROTEIN C"/>
    <property type="match status" value="1"/>
</dbReference>
<dbReference type="EMBL" id="JAJUWU010000002">
    <property type="protein sequence ID" value="MCE7026783.1"/>
    <property type="molecule type" value="Genomic_DNA"/>
</dbReference>
<dbReference type="InterPro" id="IPR024185">
    <property type="entry name" value="FTHF_cligase-like_sf"/>
</dbReference>
<name>A0A9X1NXL1_9HYPH</name>
<comment type="caution">
    <text evidence="2">The sequence shown here is derived from an EMBL/GenBank/DDBJ whole genome shotgun (WGS) entry which is preliminary data.</text>
</comment>
<accession>A0A9X1NXL1</accession>
<sequence length="232" mass="24377">MSGSTRDAVMGRIRRAVGANPANDAARRAAVAARLSGAPKGIVPERGQLPPAERLDLFVTMATRADATVTRLEAYADVPEEVAAFLRERNLPAEIRMGRDPRLAGLDFSGTALTVTTGPSEGDDLASLSHATGAIAETGTLVLTSGPDNPTSLNFLPEYHLVVLDAADVSGDMEAVLTRIRERHGKGVMPRSVNFVTGPSRSADIEQTLLLGAHGPRSLHIVVVGEPTDGAR</sequence>
<dbReference type="PANTHER" id="PTHR43682:SF1">
    <property type="entry name" value="LACTATE UTILIZATION PROTEIN C"/>
    <property type="match status" value="1"/>
</dbReference>
<dbReference type="SUPFAM" id="SSF100950">
    <property type="entry name" value="NagB/RpiA/CoA transferase-like"/>
    <property type="match status" value="1"/>
</dbReference>